<accession>A0A810QCG5</accession>
<keyword evidence="5 14" id="KW-0812">Transmembrane</keyword>
<gene>
    <name evidence="15" type="ORF">MM59RIKEN_30030</name>
</gene>
<evidence type="ECO:0000256" key="12">
    <source>
        <dbReference type="ARBA" id="ARBA00033708"/>
    </source>
</evidence>
<keyword evidence="9" id="KW-0406">Ion transport</keyword>
<evidence type="ECO:0000256" key="3">
    <source>
        <dbReference type="ARBA" id="ARBA00022448"/>
    </source>
</evidence>
<evidence type="ECO:0000256" key="1">
    <source>
        <dbReference type="ARBA" id="ARBA00004651"/>
    </source>
</evidence>
<organism evidence="15 16">
    <name type="scientific">Pusillibacter faecalis</name>
    <dbReference type="NCBI Taxonomy" id="2714358"/>
    <lineage>
        <taxon>Bacteria</taxon>
        <taxon>Bacillati</taxon>
        <taxon>Bacillota</taxon>
        <taxon>Clostridia</taxon>
        <taxon>Eubacteriales</taxon>
        <taxon>Oscillospiraceae</taxon>
        <taxon>Pusillibacter</taxon>
    </lineage>
</organism>
<keyword evidence="7 14" id="KW-1133">Transmembrane helix</keyword>
<dbReference type="PANTHER" id="PTHR48086">
    <property type="entry name" value="SODIUM/PROLINE SYMPORTER-RELATED"/>
    <property type="match status" value="1"/>
</dbReference>
<evidence type="ECO:0000313" key="16">
    <source>
        <dbReference type="Proteomes" id="UP000679848"/>
    </source>
</evidence>
<geneLocation type="plasmid" evidence="15 16">
    <name>pMM59_01</name>
</geneLocation>
<keyword evidence="15" id="KW-0614">Plasmid</keyword>
<dbReference type="EMBL" id="AP023421">
    <property type="protein sequence ID" value="BCK85684.1"/>
    <property type="molecule type" value="Genomic_DNA"/>
</dbReference>
<dbReference type="PROSITE" id="PS50283">
    <property type="entry name" value="NA_SOLUT_SYMP_3"/>
    <property type="match status" value="1"/>
</dbReference>
<feature type="transmembrane region" description="Helical" evidence="14">
    <location>
        <begin position="120"/>
        <end position="142"/>
    </location>
</feature>
<feature type="transmembrane region" description="Helical" evidence="14">
    <location>
        <begin position="321"/>
        <end position="349"/>
    </location>
</feature>
<comment type="subcellular location">
    <subcellularLocation>
        <location evidence="1">Cell membrane</location>
        <topology evidence="1">Multi-pass membrane protein</topology>
    </subcellularLocation>
</comment>
<dbReference type="InterPro" id="IPR001734">
    <property type="entry name" value="Na/solute_symporter"/>
</dbReference>
<dbReference type="AlphaFoldDB" id="A0A810QCG5"/>
<evidence type="ECO:0000256" key="5">
    <source>
        <dbReference type="ARBA" id="ARBA00022692"/>
    </source>
</evidence>
<feature type="transmembrane region" description="Helical" evidence="14">
    <location>
        <begin position="78"/>
        <end position="100"/>
    </location>
</feature>
<evidence type="ECO:0000256" key="2">
    <source>
        <dbReference type="ARBA" id="ARBA00006434"/>
    </source>
</evidence>
<evidence type="ECO:0000256" key="9">
    <source>
        <dbReference type="ARBA" id="ARBA00023065"/>
    </source>
</evidence>
<feature type="transmembrane region" description="Helical" evidence="14">
    <location>
        <begin position="370"/>
        <end position="390"/>
    </location>
</feature>
<dbReference type="KEGG" id="pfaa:MM59RIKEN_30030"/>
<feature type="transmembrane region" description="Helical" evidence="14">
    <location>
        <begin position="450"/>
        <end position="466"/>
    </location>
</feature>
<keyword evidence="16" id="KW-1185">Reference proteome</keyword>
<feature type="transmembrane region" description="Helical" evidence="14">
    <location>
        <begin position="48"/>
        <end position="72"/>
    </location>
</feature>
<dbReference type="Proteomes" id="UP000679848">
    <property type="component" value="Plasmid pMM59_01"/>
</dbReference>
<dbReference type="Pfam" id="PF00474">
    <property type="entry name" value="SSF"/>
    <property type="match status" value="1"/>
</dbReference>
<feature type="transmembrane region" description="Helical" evidence="14">
    <location>
        <begin position="396"/>
        <end position="419"/>
    </location>
</feature>
<dbReference type="GO" id="GO:0005886">
    <property type="term" value="C:plasma membrane"/>
    <property type="evidence" value="ECO:0007669"/>
    <property type="project" value="UniProtKB-SubCell"/>
</dbReference>
<keyword evidence="11" id="KW-0739">Sodium transport</keyword>
<evidence type="ECO:0000313" key="15">
    <source>
        <dbReference type="EMBL" id="BCK85684.1"/>
    </source>
</evidence>
<keyword evidence="10 14" id="KW-0472">Membrane</keyword>
<feature type="transmembrane region" description="Helical" evidence="14">
    <location>
        <begin position="148"/>
        <end position="177"/>
    </location>
</feature>
<name>A0A810QCG5_9FIRM</name>
<dbReference type="InterPro" id="IPR050277">
    <property type="entry name" value="Sodium:Solute_Symporter"/>
</dbReference>
<proteinExistence type="inferred from homology"/>
<keyword evidence="6" id="KW-0769">Symport</keyword>
<evidence type="ECO:0000256" key="8">
    <source>
        <dbReference type="ARBA" id="ARBA00023053"/>
    </source>
</evidence>
<evidence type="ECO:0000256" key="14">
    <source>
        <dbReference type="SAM" id="Phobius"/>
    </source>
</evidence>
<keyword evidence="4" id="KW-1003">Cell membrane</keyword>
<dbReference type="Gene3D" id="1.20.1730.10">
    <property type="entry name" value="Sodium/glucose cotransporter"/>
    <property type="match status" value="1"/>
</dbReference>
<feature type="transmembrane region" description="Helical" evidence="14">
    <location>
        <begin position="268"/>
        <end position="287"/>
    </location>
</feature>
<dbReference type="InterPro" id="IPR038377">
    <property type="entry name" value="Na/Glc_symporter_sf"/>
</dbReference>
<comment type="similarity">
    <text evidence="2 13">Belongs to the sodium:solute symporter (SSF) (TC 2.A.21) family.</text>
</comment>
<evidence type="ECO:0000256" key="4">
    <source>
        <dbReference type="ARBA" id="ARBA00022475"/>
    </source>
</evidence>
<dbReference type="RefSeq" id="WP_187028741.1">
    <property type="nucleotide sequence ID" value="NZ_AP023421.1"/>
</dbReference>
<evidence type="ECO:0000256" key="7">
    <source>
        <dbReference type="ARBA" id="ARBA00022989"/>
    </source>
</evidence>
<dbReference type="CDD" id="cd10322">
    <property type="entry name" value="SLC5sbd"/>
    <property type="match status" value="1"/>
</dbReference>
<feature type="transmembrane region" description="Helical" evidence="14">
    <location>
        <begin position="189"/>
        <end position="216"/>
    </location>
</feature>
<protein>
    <submittedName>
        <fullName evidence="15">Sodium:solute symporter</fullName>
    </submittedName>
</protein>
<keyword evidence="3" id="KW-0813">Transport</keyword>
<evidence type="ECO:0000256" key="10">
    <source>
        <dbReference type="ARBA" id="ARBA00023136"/>
    </source>
</evidence>
<reference evidence="15" key="1">
    <citation type="submission" date="2020-09" db="EMBL/GenBank/DDBJ databases">
        <title>New species isolated from human feces.</title>
        <authorList>
            <person name="Kitahara M."/>
            <person name="Shigeno Y."/>
            <person name="Shime M."/>
            <person name="Matsumoto Y."/>
            <person name="Nakamura S."/>
            <person name="Motooka D."/>
            <person name="Fukuoka S."/>
            <person name="Nishikawa H."/>
            <person name="Benno Y."/>
        </authorList>
    </citation>
    <scope>NUCLEOTIDE SEQUENCE</scope>
    <source>
        <strain evidence="15">MM59</strain>
        <plasmid evidence="15">pMM59_01</plasmid>
    </source>
</reference>
<feature type="transmembrane region" description="Helical" evidence="14">
    <location>
        <begin position="236"/>
        <end position="256"/>
    </location>
</feature>
<evidence type="ECO:0000256" key="6">
    <source>
        <dbReference type="ARBA" id="ARBA00022847"/>
    </source>
</evidence>
<sequence>MIVEKLGSTAMIIFWIYFLGMIGIGIYCRKYSTDFNGFMVGKRDLGPWYLGCAFFSTYLSSSVLIGNCGTAYYNGMSYMWNTVAQVLCTPIGIILLFAGLAKASKQLGVVTVPGYLKKRYLSNVPAGLLAAFMLVFLLPYLIGVAKGSALMISAVTGFTFAQSVILILGVTLVYSLIGGFMAGTITDFFQSLLMCFGATFVFVAALIEIGGINNVITTLSAMDYDHLVNSPGALGWNQLVGVTFVFGLAPWGLPQLLQKGFAMKDKRVIKPSVIIVIFLMLFILYTSNGNGAIARALYGDALLESTDSVFPYMVTQLMPDWAQGLVMAAVVAAAMSTLDGVILVMGAAASNDLYKGCINPNASDKTVLRITQAVMFIVLGLLAIITIGGVGTQITFLATFSHTMMASMIAVPMFGGMFWRGGNTTGCVMAQVCGACSALIWYALGQPFCHFFFPAMVMSFVGYVVGSKFGKPLPEEYIHILFPNGQREKEFHWGIHNSKMKKETVNK</sequence>
<dbReference type="PANTHER" id="PTHR48086:SF3">
    <property type="entry name" value="SODIUM_PROLINE SYMPORTER"/>
    <property type="match status" value="1"/>
</dbReference>
<keyword evidence="8" id="KW-0915">Sodium</keyword>
<evidence type="ECO:0000256" key="11">
    <source>
        <dbReference type="ARBA" id="ARBA00023201"/>
    </source>
</evidence>
<dbReference type="GO" id="GO:0006814">
    <property type="term" value="P:sodium ion transport"/>
    <property type="evidence" value="ECO:0007669"/>
    <property type="project" value="UniProtKB-KW"/>
</dbReference>
<dbReference type="GO" id="GO:0015293">
    <property type="term" value="F:symporter activity"/>
    <property type="evidence" value="ECO:0007669"/>
    <property type="project" value="UniProtKB-KW"/>
</dbReference>
<evidence type="ECO:0000256" key="13">
    <source>
        <dbReference type="RuleBase" id="RU362091"/>
    </source>
</evidence>
<comment type="catalytic activity">
    <reaction evidence="12">
        <text>L-proline(in) + Na(+)(in) = L-proline(out) + Na(+)(out)</text>
        <dbReference type="Rhea" id="RHEA:28967"/>
        <dbReference type="ChEBI" id="CHEBI:29101"/>
        <dbReference type="ChEBI" id="CHEBI:60039"/>
    </reaction>
</comment>
<feature type="transmembrane region" description="Helical" evidence="14">
    <location>
        <begin position="6"/>
        <end position="27"/>
    </location>
</feature>